<dbReference type="Proteomes" id="UP000184774">
    <property type="component" value="Unassembled WGS sequence"/>
</dbReference>
<reference evidence="7 8" key="1">
    <citation type="submission" date="2016-12" db="EMBL/GenBank/DDBJ databases">
        <authorList>
            <person name="Song W.-J."/>
            <person name="Kurnit D.M."/>
        </authorList>
    </citation>
    <scope>NUCLEOTIDE SEQUENCE [LARGE SCALE GENOMIC DNA]</scope>
    <source>
        <strain evidence="7 8">CECT 9026</strain>
    </source>
</reference>
<dbReference type="CDD" id="cd01949">
    <property type="entry name" value="GGDEF"/>
    <property type="match status" value="1"/>
</dbReference>
<dbReference type="EMBL" id="CP046268">
    <property type="protein sequence ID" value="QMV14701.1"/>
    <property type="molecule type" value="Genomic_DNA"/>
</dbReference>
<sequence length="361" mass="41738">MQNALKMDDRLPNKSYLLRTSVLSGICLFLTLIALFYALFHVIYRNEFFLAFVECVLSVYSYFIYTQLKQKRYPKQYILYYAYYLMFMLLVGTYFQPIAQGLFVWSCLAPIVLYLLLGIKHGMYTSGLFLVIQSTIIVMKLNLDGSYSMLESMSNLVLCYIGIWMVSHLYESNRSDIENSLMYLASRDSLTGAHNRLSLSTSFHRFTSTKKEQQHLSLLILDIDYFKQINDRFGHDIGDKVLIETSLIISRIVGDENLFRIGGEEFCVTLLDIDLDEAKKIGEQLRYTISNHLFNFGDKRLQLTLSIGICRYRNGDNLSDILKLADIELYKAKKNGKNQVRICQGDSQTSLDNNVERYKSA</sequence>
<comment type="catalytic activity">
    <reaction evidence="3">
        <text>2 GTP = 3',3'-c-di-GMP + 2 diphosphate</text>
        <dbReference type="Rhea" id="RHEA:24898"/>
        <dbReference type="ChEBI" id="CHEBI:33019"/>
        <dbReference type="ChEBI" id="CHEBI:37565"/>
        <dbReference type="ChEBI" id="CHEBI:58805"/>
        <dbReference type="EC" id="2.7.7.65"/>
    </reaction>
</comment>
<dbReference type="InterPro" id="IPR048435">
    <property type="entry name" value="MASE6"/>
</dbReference>
<dbReference type="EC" id="2.7.7.65" evidence="2"/>
<reference evidence="6" key="2">
    <citation type="submission" date="2019-11" db="EMBL/GenBank/DDBJ databases">
        <authorList>
            <person name="January G."/>
            <person name="Bunk B."/>
        </authorList>
    </citation>
    <scope>NUCLEOTIDE SEQUENCE</scope>
    <source>
        <strain evidence="6">3.6</strain>
    </source>
</reference>
<dbReference type="FunFam" id="3.30.70.270:FF:000001">
    <property type="entry name" value="Diguanylate cyclase domain protein"/>
    <property type="match status" value="1"/>
</dbReference>
<feature type="transmembrane region" description="Helical" evidence="4">
    <location>
        <begin position="48"/>
        <end position="65"/>
    </location>
</feature>
<dbReference type="SUPFAM" id="SSF55073">
    <property type="entry name" value="Nucleotide cyclase"/>
    <property type="match status" value="1"/>
</dbReference>
<keyword evidence="4" id="KW-1133">Transmembrane helix</keyword>
<dbReference type="InterPro" id="IPR029787">
    <property type="entry name" value="Nucleotide_cyclase"/>
</dbReference>
<feature type="transmembrane region" description="Helical" evidence="4">
    <location>
        <begin position="153"/>
        <end position="170"/>
    </location>
</feature>
<evidence type="ECO:0000259" key="5">
    <source>
        <dbReference type="PROSITE" id="PS50887"/>
    </source>
</evidence>
<keyword evidence="4" id="KW-0472">Membrane</keyword>
<dbReference type="Proteomes" id="UP000515264">
    <property type="component" value="Chromosome 1"/>
</dbReference>
<evidence type="ECO:0000313" key="9">
    <source>
        <dbReference type="Proteomes" id="UP000515264"/>
    </source>
</evidence>
<proteinExistence type="predicted"/>
<reference evidence="6 9" key="3">
    <citation type="journal article" date="2020" name="J. Nat. Prod.">
        <title>Genomics-Metabolomics Profiling Disclosed Marine Vibrio spartinae 3.6 as a Producer of a New Branched Side Chain Prodigiosin.</title>
        <authorList>
            <person name="Vitale G.A."/>
            <person name="Sciarretta M."/>
            <person name="Palma Esposito F."/>
            <person name="January G.G."/>
            <person name="Giaccio M."/>
            <person name="Bunk B."/>
            <person name="Sproer C."/>
            <person name="Bajerski F."/>
            <person name="Power D."/>
            <person name="Festa C."/>
            <person name="Monti M.C."/>
            <person name="D'Auria M.V."/>
            <person name="de Pascale D."/>
        </authorList>
    </citation>
    <scope>NUCLEOTIDE SEQUENCE [LARGE SCALE GENOMIC DNA]</scope>
    <source>
        <strain evidence="6 9">3.6</strain>
    </source>
</reference>
<accession>A0A1N6M9W5</accession>
<dbReference type="Gene3D" id="3.30.70.270">
    <property type="match status" value="1"/>
</dbReference>
<dbReference type="EMBL" id="FSSB01000025">
    <property type="protein sequence ID" value="SIO96130.1"/>
    <property type="molecule type" value="Genomic_DNA"/>
</dbReference>
<protein>
    <recommendedName>
        <fullName evidence="2">diguanylate cyclase</fullName>
        <ecNumber evidence="2">2.7.7.65</ecNumber>
    </recommendedName>
</protein>
<dbReference type="PANTHER" id="PTHR45138:SF9">
    <property type="entry name" value="DIGUANYLATE CYCLASE DGCM-RELATED"/>
    <property type="match status" value="1"/>
</dbReference>
<dbReference type="Pfam" id="PF20966">
    <property type="entry name" value="MASE6"/>
    <property type="match status" value="1"/>
</dbReference>
<comment type="cofactor">
    <cofactor evidence="1">
        <name>Mg(2+)</name>
        <dbReference type="ChEBI" id="CHEBI:18420"/>
    </cofactor>
</comment>
<dbReference type="InterPro" id="IPR043128">
    <property type="entry name" value="Rev_trsase/Diguanyl_cyclase"/>
</dbReference>
<evidence type="ECO:0000313" key="6">
    <source>
        <dbReference type="EMBL" id="QMV14701.1"/>
    </source>
</evidence>
<name>A0A1N6M9W5_9VIBR</name>
<dbReference type="Pfam" id="PF00990">
    <property type="entry name" value="GGDEF"/>
    <property type="match status" value="1"/>
</dbReference>
<gene>
    <name evidence="7" type="primary">pleD_7</name>
    <name evidence="6" type="synonym">pleD_4</name>
    <name evidence="7" type="ORF">VSP9026_03896</name>
    <name evidence="6" type="ORF">Vspart_01970</name>
</gene>
<evidence type="ECO:0000256" key="4">
    <source>
        <dbReference type="SAM" id="Phobius"/>
    </source>
</evidence>
<dbReference type="GO" id="GO:0005886">
    <property type="term" value="C:plasma membrane"/>
    <property type="evidence" value="ECO:0007669"/>
    <property type="project" value="TreeGrafter"/>
</dbReference>
<dbReference type="InterPro" id="IPR000160">
    <property type="entry name" value="GGDEF_dom"/>
</dbReference>
<evidence type="ECO:0000256" key="2">
    <source>
        <dbReference type="ARBA" id="ARBA00012528"/>
    </source>
</evidence>
<dbReference type="GO" id="GO:1902201">
    <property type="term" value="P:negative regulation of bacterial-type flagellum-dependent cell motility"/>
    <property type="evidence" value="ECO:0007669"/>
    <property type="project" value="TreeGrafter"/>
</dbReference>
<keyword evidence="4" id="KW-0812">Transmembrane</keyword>
<evidence type="ECO:0000313" key="7">
    <source>
        <dbReference type="EMBL" id="SIO96130.1"/>
    </source>
</evidence>
<dbReference type="NCBIfam" id="TIGR00254">
    <property type="entry name" value="GGDEF"/>
    <property type="match status" value="1"/>
</dbReference>
<evidence type="ECO:0000256" key="3">
    <source>
        <dbReference type="ARBA" id="ARBA00034247"/>
    </source>
</evidence>
<feature type="transmembrane region" description="Helical" evidence="4">
    <location>
        <begin position="21"/>
        <end position="42"/>
    </location>
</feature>
<dbReference type="AlphaFoldDB" id="A0A1N6M9W5"/>
<evidence type="ECO:0000313" key="8">
    <source>
        <dbReference type="Proteomes" id="UP000184774"/>
    </source>
</evidence>
<evidence type="ECO:0000256" key="1">
    <source>
        <dbReference type="ARBA" id="ARBA00001946"/>
    </source>
</evidence>
<dbReference type="InterPro" id="IPR050469">
    <property type="entry name" value="Diguanylate_Cyclase"/>
</dbReference>
<dbReference type="PROSITE" id="PS50887">
    <property type="entry name" value="GGDEF"/>
    <property type="match status" value="1"/>
</dbReference>
<organism evidence="7 8">
    <name type="scientific">Vibrio spartinae</name>
    <dbReference type="NCBI Taxonomy" id="1918945"/>
    <lineage>
        <taxon>Bacteria</taxon>
        <taxon>Pseudomonadati</taxon>
        <taxon>Pseudomonadota</taxon>
        <taxon>Gammaproteobacteria</taxon>
        <taxon>Vibrionales</taxon>
        <taxon>Vibrionaceae</taxon>
        <taxon>Vibrio</taxon>
    </lineage>
</organism>
<feature type="domain" description="GGDEF" evidence="5">
    <location>
        <begin position="214"/>
        <end position="345"/>
    </location>
</feature>
<dbReference type="GO" id="GO:0052621">
    <property type="term" value="F:diguanylate cyclase activity"/>
    <property type="evidence" value="ECO:0007669"/>
    <property type="project" value="UniProtKB-EC"/>
</dbReference>
<dbReference type="SMART" id="SM00267">
    <property type="entry name" value="GGDEF"/>
    <property type="match status" value="1"/>
</dbReference>
<feature type="transmembrane region" description="Helical" evidence="4">
    <location>
        <begin position="77"/>
        <end position="95"/>
    </location>
</feature>
<keyword evidence="9" id="KW-1185">Reference proteome</keyword>
<dbReference type="GO" id="GO:0043709">
    <property type="term" value="P:cell adhesion involved in single-species biofilm formation"/>
    <property type="evidence" value="ECO:0007669"/>
    <property type="project" value="TreeGrafter"/>
</dbReference>
<dbReference type="PANTHER" id="PTHR45138">
    <property type="entry name" value="REGULATORY COMPONENTS OF SENSORY TRANSDUCTION SYSTEM"/>
    <property type="match status" value="1"/>
</dbReference>